<dbReference type="GeneID" id="101138586"/>
<keyword evidence="4 9" id="KW-0929">Antimicrobial</keyword>
<dbReference type="GeneTree" id="ENSGT00400000023306"/>
<keyword evidence="12" id="KW-1185">Reference proteome</keyword>
<reference evidence="12" key="1">
    <citation type="submission" date="2011-05" db="EMBL/GenBank/DDBJ databases">
        <title>Insights into the evolution of the great apes provided by the gorilla genome.</title>
        <authorList>
            <person name="Scally A."/>
        </authorList>
    </citation>
    <scope>NUCLEOTIDE SEQUENCE [LARGE SCALE GENOMIC DNA]</scope>
</reference>
<keyword evidence="7 9" id="KW-0044">Antibiotic</keyword>
<evidence type="ECO:0000313" key="12">
    <source>
        <dbReference type="Proteomes" id="UP000001519"/>
    </source>
</evidence>
<sequence length="107" mass="12603">MKILCIFLTFVFTVSCGPSVPQKKTREVAERKRECQLVRGACKPECNSWEYVYYYCNVNPCCAVREYQKPIINKITSKLHQKQIIIIKHCITILLIKMNFCYLSIYI</sequence>
<feature type="domain" description="Beta-defensin" evidence="10">
    <location>
        <begin position="34"/>
        <end position="62"/>
    </location>
</feature>
<protein>
    <recommendedName>
        <fullName evidence="9">Beta-defensin</fullName>
    </recommendedName>
</protein>
<dbReference type="HOGENOM" id="CLU_169780_0_0_1"/>
<dbReference type="Ensembl" id="ENSGGOT00000034658.2">
    <property type="protein sequence ID" value="ENSGGOP00000025060.2"/>
    <property type="gene ID" value="ENSGGOG00000025750.2"/>
</dbReference>
<dbReference type="Pfam" id="PF13841">
    <property type="entry name" value="Defensin_beta_2"/>
    <property type="match status" value="1"/>
</dbReference>
<keyword evidence="5 9" id="KW-0732">Signal</keyword>
<evidence type="ECO:0000256" key="8">
    <source>
        <dbReference type="ARBA" id="ARBA00023157"/>
    </source>
</evidence>
<dbReference type="eggNOG" id="ENOG502TEDM">
    <property type="taxonomic scope" value="Eukaryota"/>
</dbReference>
<feature type="chain" id="PRO_5013986556" description="Beta-defensin" evidence="9">
    <location>
        <begin position="17"/>
        <end position="107"/>
    </location>
</feature>
<dbReference type="KEGG" id="ggo:101138586"/>
<dbReference type="OMA" id="GACKPEC"/>
<reference evidence="11" key="3">
    <citation type="submission" date="2025-08" db="UniProtKB">
        <authorList>
            <consortium name="Ensembl"/>
        </authorList>
    </citation>
    <scope>IDENTIFICATION</scope>
</reference>
<reference evidence="11" key="4">
    <citation type="submission" date="2025-09" db="UniProtKB">
        <authorList>
            <consortium name="Ensembl"/>
        </authorList>
    </citation>
    <scope>IDENTIFICATION</scope>
</reference>
<dbReference type="PANTHER" id="PTHR39411:SF1">
    <property type="entry name" value="BETA-DEFENSIN 113"/>
    <property type="match status" value="1"/>
</dbReference>
<dbReference type="PROSITE" id="PS51257">
    <property type="entry name" value="PROKAR_LIPOPROTEIN"/>
    <property type="match status" value="1"/>
</dbReference>
<dbReference type="EMBL" id="CABD030045008">
    <property type="status" value="NOT_ANNOTATED_CDS"/>
    <property type="molecule type" value="Genomic_DNA"/>
</dbReference>
<dbReference type="GO" id="GO:0045087">
    <property type="term" value="P:innate immune response"/>
    <property type="evidence" value="ECO:0007669"/>
    <property type="project" value="InterPro"/>
</dbReference>
<organism evidence="11 12">
    <name type="scientific">Gorilla gorilla gorilla</name>
    <name type="common">Western lowland gorilla</name>
    <dbReference type="NCBI Taxonomy" id="9595"/>
    <lineage>
        <taxon>Eukaryota</taxon>
        <taxon>Metazoa</taxon>
        <taxon>Chordata</taxon>
        <taxon>Craniata</taxon>
        <taxon>Vertebrata</taxon>
        <taxon>Euteleostomi</taxon>
        <taxon>Mammalia</taxon>
        <taxon>Eutheria</taxon>
        <taxon>Euarchontoglires</taxon>
        <taxon>Primates</taxon>
        <taxon>Haplorrhini</taxon>
        <taxon>Catarrhini</taxon>
        <taxon>Hominidae</taxon>
        <taxon>Gorilla</taxon>
    </lineage>
</organism>
<keyword evidence="8" id="KW-1015">Disulfide bond</keyword>
<dbReference type="InParanoid" id="G3SAD7"/>
<reference evidence="11 12" key="2">
    <citation type="journal article" date="2012" name="Nature">
        <title>Insights into hominid evolution from the gorilla genome sequence.</title>
        <authorList>
            <person name="Scally A."/>
            <person name="Dutheil J.Y."/>
            <person name="Hillier L.W."/>
            <person name="Jordan G.E."/>
            <person name="Goodhead I."/>
            <person name="Herrero J."/>
            <person name="Hobolth A."/>
            <person name="Lappalainen T."/>
            <person name="Mailund T."/>
            <person name="Marques-Bonet T."/>
            <person name="McCarthy S."/>
            <person name="Montgomery S.H."/>
            <person name="Schwalie P.C."/>
            <person name="Tang Y.A."/>
            <person name="Ward M.C."/>
            <person name="Xue Y."/>
            <person name="Yngvadottir B."/>
            <person name="Alkan C."/>
            <person name="Andersen L.N."/>
            <person name="Ayub Q."/>
            <person name="Ball E.V."/>
            <person name="Beal K."/>
            <person name="Bradley B.J."/>
            <person name="Chen Y."/>
            <person name="Clee C.M."/>
            <person name="Fitzgerald S."/>
            <person name="Graves T.A."/>
            <person name="Gu Y."/>
            <person name="Heath P."/>
            <person name="Heger A."/>
            <person name="Karakoc E."/>
            <person name="Kolb-Kokocinski A."/>
            <person name="Laird G.K."/>
            <person name="Lunter G."/>
            <person name="Meader S."/>
            <person name="Mort M."/>
            <person name="Mullikin J.C."/>
            <person name="Munch K."/>
            <person name="O'Connor T.D."/>
            <person name="Phillips A.D."/>
            <person name="Prado-Martinez J."/>
            <person name="Rogers A.S."/>
            <person name="Sajjadian S."/>
            <person name="Schmidt D."/>
            <person name="Shaw K."/>
            <person name="Simpson J.T."/>
            <person name="Stenson P.D."/>
            <person name="Turner D.J."/>
            <person name="Vigilant L."/>
            <person name="Vilella A.J."/>
            <person name="Whitener W."/>
            <person name="Zhu B."/>
            <person name="Cooper D.N."/>
            <person name="de Jong P."/>
            <person name="Dermitzakis E.T."/>
            <person name="Eichler E.E."/>
            <person name="Flicek P."/>
            <person name="Goldman N."/>
            <person name="Mundy N.I."/>
            <person name="Ning Z."/>
            <person name="Odom D.T."/>
            <person name="Ponting C.P."/>
            <person name="Quail M.A."/>
            <person name="Ryder O.A."/>
            <person name="Searle S.M."/>
            <person name="Warren W.C."/>
            <person name="Wilson R.K."/>
            <person name="Schierup M.H."/>
            <person name="Rogers J."/>
            <person name="Tyler-Smith C."/>
            <person name="Durbin R."/>
        </authorList>
    </citation>
    <scope>NUCLEOTIDE SEQUENCE [LARGE SCALE GENOMIC DNA]</scope>
</reference>
<evidence type="ECO:0000256" key="1">
    <source>
        <dbReference type="ARBA" id="ARBA00004613"/>
    </source>
</evidence>
<evidence type="ECO:0000256" key="9">
    <source>
        <dbReference type="RuleBase" id="RU231113"/>
    </source>
</evidence>
<feature type="signal peptide" evidence="9">
    <location>
        <begin position="1"/>
        <end position="16"/>
    </location>
</feature>
<dbReference type="InterPro" id="IPR025933">
    <property type="entry name" value="Beta_defensin_dom"/>
</dbReference>
<comment type="subcellular location">
    <subcellularLocation>
        <location evidence="1 9">Secreted</location>
    </subcellularLocation>
</comment>
<keyword evidence="3 9" id="KW-0964">Secreted</keyword>
<evidence type="ECO:0000259" key="10">
    <source>
        <dbReference type="Pfam" id="PF13841"/>
    </source>
</evidence>
<gene>
    <name evidence="11" type="primary">DEFB113</name>
</gene>
<dbReference type="PANTHER" id="PTHR39411">
    <property type="entry name" value="BETA-DEFENSIN 113"/>
    <property type="match status" value="1"/>
</dbReference>
<evidence type="ECO:0000256" key="3">
    <source>
        <dbReference type="ARBA" id="ARBA00022525"/>
    </source>
</evidence>
<evidence type="ECO:0000256" key="2">
    <source>
        <dbReference type="ARBA" id="ARBA00007371"/>
    </source>
</evidence>
<evidence type="ECO:0000256" key="7">
    <source>
        <dbReference type="ARBA" id="ARBA00023022"/>
    </source>
</evidence>
<dbReference type="GO" id="GO:0005576">
    <property type="term" value="C:extracellular region"/>
    <property type="evidence" value="ECO:0007669"/>
    <property type="project" value="UniProtKB-SubCell"/>
</dbReference>
<evidence type="ECO:0000256" key="4">
    <source>
        <dbReference type="ARBA" id="ARBA00022529"/>
    </source>
</evidence>
<evidence type="ECO:0000313" key="11">
    <source>
        <dbReference type="Ensembl" id="ENSGGOP00000025060.2"/>
    </source>
</evidence>
<name>G3SAD7_GORGO</name>
<dbReference type="STRING" id="9593.ENSGGOP00000025060"/>
<dbReference type="GO" id="GO:0042742">
    <property type="term" value="P:defense response to bacterium"/>
    <property type="evidence" value="ECO:0007669"/>
    <property type="project" value="UniProtKB-UniRule"/>
</dbReference>
<dbReference type="AlphaFoldDB" id="G3SAD7"/>
<dbReference type="Proteomes" id="UP000001519">
    <property type="component" value="Chromosome 6"/>
</dbReference>
<dbReference type="CTD" id="245927"/>
<evidence type="ECO:0000256" key="6">
    <source>
        <dbReference type="ARBA" id="ARBA00022940"/>
    </source>
</evidence>
<proteinExistence type="inferred from homology"/>
<accession>G3SAD7</accession>
<comment type="similarity">
    <text evidence="2 9">Belongs to the beta-defensin family.</text>
</comment>
<evidence type="ECO:0000256" key="5">
    <source>
        <dbReference type="ARBA" id="ARBA00022729"/>
    </source>
</evidence>
<comment type="function">
    <text evidence="9">Has antibacterial activity.</text>
</comment>
<keyword evidence="6 9" id="KW-0211">Defensin</keyword>